<evidence type="ECO:0000259" key="1">
    <source>
        <dbReference type="Pfam" id="PF06445"/>
    </source>
</evidence>
<dbReference type="InterPro" id="IPR011256">
    <property type="entry name" value="Reg_factor_effector_dom_sf"/>
</dbReference>
<protein>
    <submittedName>
        <fullName evidence="2">GyrI-like domain-containing protein</fullName>
    </submittedName>
</protein>
<gene>
    <name evidence="2" type="ORF">JRJ22_16105</name>
</gene>
<sequence>MERIRVIDIPPLKVVNSGNLSAMEDFEAFDQWWSSINVKHYITPRDFMWYNVKQQYMEWFFALPEGHEDTGGYEVIDFPGGLYAVSASKDAEEEAIEETKASIRSWVEASGCFELSTSENDPAERYVMTHVTTPKIFKERMGYHLSDIFVPIIAK</sequence>
<dbReference type="Proteomes" id="UP000663452">
    <property type="component" value="Chromosome"/>
</dbReference>
<dbReference type="SUPFAM" id="SSF55136">
    <property type="entry name" value="Probable bacterial effector-binding domain"/>
    <property type="match status" value="1"/>
</dbReference>
<proteinExistence type="predicted"/>
<accession>A0ABX7L6B1</accession>
<dbReference type="Pfam" id="PF06445">
    <property type="entry name" value="GyrI-like"/>
    <property type="match status" value="1"/>
</dbReference>
<dbReference type="InterPro" id="IPR029442">
    <property type="entry name" value="GyrI-like"/>
</dbReference>
<evidence type="ECO:0000313" key="2">
    <source>
        <dbReference type="EMBL" id="QSF42828.1"/>
    </source>
</evidence>
<keyword evidence="3" id="KW-1185">Reference proteome</keyword>
<dbReference type="EMBL" id="CP070969">
    <property type="protein sequence ID" value="QSF42828.1"/>
    <property type="molecule type" value="Genomic_DNA"/>
</dbReference>
<reference evidence="2 3" key="1">
    <citation type="submission" date="2021-02" db="EMBL/GenBank/DDBJ databases">
        <title>Paenibacillus tianjinensis sp. nov.</title>
        <authorList>
            <person name="Liu H."/>
        </authorList>
    </citation>
    <scope>NUCLEOTIDE SEQUENCE [LARGE SCALE GENOMIC DNA]</scope>
    <source>
        <strain evidence="2 3">TB2019</strain>
    </source>
</reference>
<dbReference type="RefSeq" id="WP_206100506.1">
    <property type="nucleotide sequence ID" value="NZ_CP070969.1"/>
</dbReference>
<organism evidence="2 3">
    <name type="scientific">Paenibacillus tianjinensis</name>
    <dbReference type="NCBI Taxonomy" id="2810347"/>
    <lineage>
        <taxon>Bacteria</taxon>
        <taxon>Bacillati</taxon>
        <taxon>Bacillota</taxon>
        <taxon>Bacilli</taxon>
        <taxon>Bacillales</taxon>
        <taxon>Paenibacillaceae</taxon>
        <taxon>Paenibacillus</taxon>
    </lineage>
</organism>
<feature type="domain" description="GyrI-like small molecule binding" evidence="1">
    <location>
        <begin position="53"/>
        <end position="134"/>
    </location>
</feature>
<name>A0ABX7L6B1_9BACL</name>
<evidence type="ECO:0000313" key="3">
    <source>
        <dbReference type="Proteomes" id="UP000663452"/>
    </source>
</evidence>